<evidence type="ECO:0000313" key="1">
    <source>
        <dbReference type="EMBL" id="MBO0950855.1"/>
    </source>
</evidence>
<organism evidence="1 2">
    <name type="scientific">Fibrella forsythiae</name>
    <dbReference type="NCBI Taxonomy" id="2817061"/>
    <lineage>
        <taxon>Bacteria</taxon>
        <taxon>Pseudomonadati</taxon>
        <taxon>Bacteroidota</taxon>
        <taxon>Cytophagia</taxon>
        <taxon>Cytophagales</taxon>
        <taxon>Spirosomataceae</taxon>
        <taxon>Fibrella</taxon>
    </lineage>
</organism>
<reference evidence="1 2" key="1">
    <citation type="submission" date="2021-03" db="EMBL/GenBank/DDBJ databases">
        <title>Fibrella sp. HMF5405 genome sequencing and assembly.</title>
        <authorList>
            <person name="Kang H."/>
            <person name="Kim H."/>
            <person name="Bae S."/>
            <person name="Joh K."/>
        </authorList>
    </citation>
    <scope>NUCLEOTIDE SEQUENCE [LARGE SCALE GENOMIC DNA]</scope>
    <source>
        <strain evidence="1 2">HMF5405</strain>
    </source>
</reference>
<keyword evidence="2" id="KW-1185">Reference proteome</keyword>
<sequence>METTIREQNKSLLKALVKNEFPKDFSYAERIVNRMRKKGLIITRQMVYQTVAGNSYNAQIAWHVMVLIRGYRIYNARINRELLKLANV</sequence>
<comment type="caution">
    <text evidence="1">The sequence shown here is derived from an EMBL/GenBank/DDBJ whole genome shotgun (WGS) entry which is preliminary data.</text>
</comment>
<dbReference type="EMBL" id="JAFMYW010000006">
    <property type="protein sequence ID" value="MBO0950855.1"/>
    <property type="molecule type" value="Genomic_DNA"/>
</dbReference>
<dbReference type="Proteomes" id="UP000664628">
    <property type="component" value="Unassembled WGS sequence"/>
</dbReference>
<proteinExistence type="predicted"/>
<accession>A0ABS3JLI0</accession>
<name>A0ABS3JLI0_9BACT</name>
<evidence type="ECO:0000313" key="2">
    <source>
        <dbReference type="Proteomes" id="UP000664628"/>
    </source>
</evidence>
<protein>
    <submittedName>
        <fullName evidence="1">Uncharacterized protein</fullName>
    </submittedName>
</protein>
<dbReference type="RefSeq" id="WP_207330797.1">
    <property type="nucleotide sequence ID" value="NZ_JAFMYW010000006.1"/>
</dbReference>
<gene>
    <name evidence="1" type="ORF">J2I46_19845</name>
</gene>